<sequence length="141" mass="16102">MTGLPPSVLSSSSLEISKMQLRFFHLCEAPGHFVSSLDRFLCTFYPKVNWDWEANSFNPHHEGTSACGMLLEDDLIFLGVQIISTLARMRAATSERSTLSAYGLMALCHQRVMEETPKIFEGFISYVFFSLEFDDRYSRKN</sequence>
<keyword evidence="2" id="KW-1185">Reference proteome</keyword>
<evidence type="ECO:0000313" key="1">
    <source>
        <dbReference type="EMBL" id="CAJ0599302.1"/>
    </source>
</evidence>
<gene>
    <name evidence="1" type="ORF">CYNAS_LOCUS11285</name>
</gene>
<dbReference type="AlphaFoldDB" id="A0AA36M756"/>
<reference evidence="1" key="1">
    <citation type="submission" date="2023-07" db="EMBL/GenBank/DDBJ databases">
        <authorList>
            <consortium name="CYATHOMIX"/>
        </authorList>
    </citation>
    <scope>NUCLEOTIDE SEQUENCE</scope>
    <source>
        <strain evidence="1">N/A</strain>
    </source>
</reference>
<accession>A0AA36M756</accession>
<evidence type="ECO:0000313" key="2">
    <source>
        <dbReference type="Proteomes" id="UP001176961"/>
    </source>
</evidence>
<name>A0AA36M756_CYLNA</name>
<dbReference type="Proteomes" id="UP001176961">
    <property type="component" value="Unassembled WGS sequence"/>
</dbReference>
<comment type="caution">
    <text evidence="1">The sequence shown here is derived from an EMBL/GenBank/DDBJ whole genome shotgun (WGS) entry which is preliminary data.</text>
</comment>
<dbReference type="EMBL" id="CATQJL010000223">
    <property type="protein sequence ID" value="CAJ0599302.1"/>
    <property type="molecule type" value="Genomic_DNA"/>
</dbReference>
<protein>
    <submittedName>
        <fullName evidence="1">Uncharacterized protein</fullName>
    </submittedName>
</protein>
<organism evidence="1 2">
    <name type="scientific">Cylicocyclus nassatus</name>
    <name type="common">Nematode worm</name>
    <dbReference type="NCBI Taxonomy" id="53992"/>
    <lineage>
        <taxon>Eukaryota</taxon>
        <taxon>Metazoa</taxon>
        <taxon>Ecdysozoa</taxon>
        <taxon>Nematoda</taxon>
        <taxon>Chromadorea</taxon>
        <taxon>Rhabditida</taxon>
        <taxon>Rhabditina</taxon>
        <taxon>Rhabditomorpha</taxon>
        <taxon>Strongyloidea</taxon>
        <taxon>Strongylidae</taxon>
        <taxon>Cylicocyclus</taxon>
    </lineage>
</organism>
<proteinExistence type="predicted"/>